<evidence type="ECO:0000259" key="16">
    <source>
        <dbReference type="PROSITE" id="PS50011"/>
    </source>
</evidence>
<feature type="domain" description="Gnk2-homologous" evidence="17">
    <location>
        <begin position="142"/>
        <end position="248"/>
    </location>
</feature>
<keyword evidence="11 14" id="KW-0472">Membrane</keyword>
<dbReference type="SMART" id="SM00220">
    <property type="entry name" value="S_TKc"/>
    <property type="match status" value="1"/>
</dbReference>
<dbReference type="InterPro" id="IPR000719">
    <property type="entry name" value="Prot_kinase_dom"/>
</dbReference>
<feature type="domain" description="Gnk2-homologous" evidence="17">
    <location>
        <begin position="31"/>
        <end position="134"/>
    </location>
</feature>
<evidence type="ECO:0000256" key="1">
    <source>
        <dbReference type="ARBA" id="ARBA00004167"/>
    </source>
</evidence>
<dbReference type="InterPro" id="IPR052059">
    <property type="entry name" value="CR_Ser/Thr_kinase"/>
</dbReference>
<sequence length="658" mass="71505">MALVLFHLQLIAIISVLITTAFPYPAYSEANATLTYCSGDPPYKPTSPILSPTQFTDFLYGVATAAPTTADRSSGSQLPAGDQIIYAVAQCRFDASPSDCSACLNSSLDSIGSSCAASAVRYDLCLLRYDVHDLSLFDENEYSATVFNATRAAAAKPAEFERDVSALLSAVVNDSAAAGSRLWTGVMTNSSAGRSVYEMAQCIPELSGADCARCLRGALGRLTADYNGSAGMQVLRLSCAVRYDTYPFFDPSLPLPRTLLNGSAANSLSAPPPIVAPSGNNKHATKVVLIIAVTVGAGGAIVLFAICIYLFMGKVARDAQYKQIRSISFDLKTLCTATNNFAIQNKLGSGGAGMVYKGMLPDGQEIAVKRFSGASHQGITELGVIVLIAKLDHPNLAKLIGFCYEKMEMLLVCEYLPNKSLDNYLFDPKRRAQLDWQTRYMIIRGVCQGLLYLHEDSQLTIIHRDLKASNILLNKDMNPKIADFGLAKLLGSDRTHEITRKNAGTLGYMAPEYYNKGQFSKQSDVYSYGILVLEIVTGERNSEFEGSSDALYLSTYVWKHWRNGKGLDVVDKSLGNLYEQDEALKCIQIGLLCAQHDRAKRPSTSQVSSMLDGPNEISEQPCEPGYVPVVDNTTVISSPEQAQALFNTYRAVQERETV</sequence>
<comment type="subcellular location">
    <subcellularLocation>
        <location evidence="1">Membrane</location>
        <topology evidence="1">Single-pass membrane protein</topology>
    </subcellularLocation>
</comment>
<dbReference type="AlphaFoldDB" id="A0A6V7QD63"/>
<reference evidence="18" key="1">
    <citation type="submission" date="2020-07" db="EMBL/GenBank/DDBJ databases">
        <authorList>
            <person name="Lin J."/>
        </authorList>
    </citation>
    <scope>NUCLEOTIDE SEQUENCE</scope>
</reference>
<dbReference type="Gene3D" id="3.30.430.20">
    <property type="entry name" value="Gnk2 domain, C-X8-C-X2-C motif"/>
    <property type="match status" value="2"/>
</dbReference>
<evidence type="ECO:0000256" key="9">
    <source>
        <dbReference type="ARBA" id="ARBA00022840"/>
    </source>
</evidence>
<keyword evidence="5 15" id="KW-0732">Signal</keyword>
<dbReference type="SUPFAM" id="SSF56112">
    <property type="entry name" value="Protein kinase-like (PK-like)"/>
    <property type="match status" value="1"/>
</dbReference>
<dbReference type="Pfam" id="PF07714">
    <property type="entry name" value="PK_Tyr_Ser-Thr"/>
    <property type="match status" value="1"/>
</dbReference>
<evidence type="ECO:0000256" key="7">
    <source>
        <dbReference type="ARBA" id="ARBA00022741"/>
    </source>
</evidence>
<dbReference type="GO" id="GO:0005524">
    <property type="term" value="F:ATP binding"/>
    <property type="evidence" value="ECO:0007669"/>
    <property type="project" value="UniProtKB-KW"/>
</dbReference>
<keyword evidence="12" id="KW-0675">Receptor</keyword>
<keyword evidence="3" id="KW-0808">Transferase</keyword>
<feature type="transmembrane region" description="Helical" evidence="14">
    <location>
        <begin position="287"/>
        <end position="312"/>
    </location>
</feature>
<dbReference type="Pfam" id="PF01657">
    <property type="entry name" value="Stress-antifung"/>
    <property type="match status" value="2"/>
</dbReference>
<keyword evidence="7" id="KW-0547">Nucleotide-binding</keyword>
<dbReference type="Gene3D" id="1.10.510.10">
    <property type="entry name" value="Transferase(Phosphotransferase) domain 1"/>
    <property type="match status" value="1"/>
</dbReference>
<keyword evidence="2" id="KW-0723">Serine/threonine-protein kinase</keyword>
<protein>
    <recommendedName>
        <fullName evidence="19">Cysteine-rich receptor-like protein kinase 10</fullName>
    </recommendedName>
</protein>
<proteinExistence type="predicted"/>
<keyword evidence="10 14" id="KW-1133">Transmembrane helix</keyword>
<dbReference type="EMBL" id="LR862135">
    <property type="protein sequence ID" value="CAD1841129.1"/>
    <property type="molecule type" value="Genomic_DNA"/>
</dbReference>
<dbReference type="CDD" id="cd23509">
    <property type="entry name" value="Gnk2-like"/>
    <property type="match status" value="2"/>
</dbReference>
<evidence type="ECO:0000256" key="12">
    <source>
        <dbReference type="ARBA" id="ARBA00023170"/>
    </source>
</evidence>
<feature type="signal peptide" evidence="15">
    <location>
        <begin position="1"/>
        <end position="21"/>
    </location>
</feature>
<organism evidence="18">
    <name type="scientific">Ananas comosus var. bracteatus</name>
    <name type="common">red pineapple</name>
    <dbReference type="NCBI Taxonomy" id="296719"/>
    <lineage>
        <taxon>Eukaryota</taxon>
        <taxon>Viridiplantae</taxon>
        <taxon>Streptophyta</taxon>
        <taxon>Embryophyta</taxon>
        <taxon>Tracheophyta</taxon>
        <taxon>Spermatophyta</taxon>
        <taxon>Magnoliopsida</taxon>
        <taxon>Liliopsida</taxon>
        <taxon>Poales</taxon>
        <taxon>Bromeliaceae</taxon>
        <taxon>Bromelioideae</taxon>
        <taxon>Ananas</taxon>
    </lineage>
</organism>
<dbReference type="PROSITE" id="PS51473">
    <property type="entry name" value="GNK2"/>
    <property type="match status" value="2"/>
</dbReference>
<evidence type="ECO:0000259" key="17">
    <source>
        <dbReference type="PROSITE" id="PS51473"/>
    </source>
</evidence>
<dbReference type="InterPro" id="IPR038408">
    <property type="entry name" value="GNK2_sf"/>
</dbReference>
<evidence type="ECO:0000256" key="2">
    <source>
        <dbReference type="ARBA" id="ARBA00022527"/>
    </source>
</evidence>
<name>A0A6V7QD63_ANACO</name>
<feature type="domain" description="Protein kinase" evidence="16">
    <location>
        <begin position="341"/>
        <end position="611"/>
    </location>
</feature>
<evidence type="ECO:0000313" key="18">
    <source>
        <dbReference type="EMBL" id="CAD1841129.1"/>
    </source>
</evidence>
<evidence type="ECO:0000256" key="6">
    <source>
        <dbReference type="ARBA" id="ARBA00022737"/>
    </source>
</evidence>
<dbReference type="InterPro" id="IPR008271">
    <property type="entry name" value="Ser/Thr_kinase_AS"/>
</dbReference>
<dbReference type="GO" id="GO:0016020">
    <property type="term" value="C:membrane"/>
    <property type="evidence" value="ECO:0007669"/>
    <property type="project" value="UniProtKB-SubCell"/>
</dbReference>
<dbReference type="Gene3D" id="3.30.200.20">
    <property type="entry name" value="Phosphorylase Kinase, domain 1"/>
    <property type="match status" value="1"/>
</dbReference>
<keyword evidence="6" id="KW-0677">Repeat</keyword>
<evidence type="ECO:0000256" key="5">
    <source>
        <dbReference type="ARBA" id="ARBA00022729"/>
    </source>
</evidence>
<dbReference type="PROSITE" id="PS50011">
    <property type="entry name" value="PROTEIN_KINASE_DOM"/>
    <property type="match status" value="1"/>
</dbReference>
<evidence type="ECO:0000256" key="4">
    <source>
        <dbReference type="ARBA" id="ARBA00022692"/>
    </source>
</evidence>
<evidence type="ECO:0000256" key="8">
    <source>
        <dbReference type="ARBA" id="ARBA00022777"/>
    </source>
</evidence>
<dbReference type="InterPro" id="IPR011009">
    <property type="entry name" value="Kinase-like_dom_sf"/>
</dbReference>
<evidence type="ECO:0000256" key="15">
    <source>
        <dbReference type="SAM" id="SignalP"/>
    </source>
</evidence>
<dbReference type="FunFam" id="1.10.510.10:FF:000129">
    <property type="entry name" value="cysteine-rich receptor-like protein kinase 10"/>
    <property type="match status" value="1"/>
</dbReference>
<evidence type="ECO:0000256" key="11">
    <source>
        <dbReference type="ARBA" id="ARBA00023136"/>
    </source>
</evidence>
<dbReference type="InterPro" id="IPR002902">
    <property type="entry name" value="GNK2"/>
</dbReference>
<keyword evidence="13" id="KW-0325">Glycoprotein</keyword>
<dbReference type="InterPro" id="IPR001245">
    <property type="entry name" value="Ser-Thr/Tyr_kinase_cat_dom"/>
</dbReference>
<feature type="chain" id="PRO_5028128465" description="Cysteine-rich receptor-like protein kinase 10" evidence="15">
    <location>
        <begin position="22"/>
        <end position="658"/>
    </location>
</feature>
<evidence type="ECO:0008006" key="19">
    <source>
        <dbReference type="Google" id="ProtNLM"/>
    </source>
</evidence>
<evidence type="ECO:0000256" key="13">
    <source>
        <dbReference type="ARBA" id="ARBA00023180"/>
    </source>
</evidence>
<accession>A0A6V7QD63</accession>
<dbReference type="PANTHER" id="PTHR47973">
    <property type="entry name" value="CYSTEINE-RICH RECEPTOR-LIKE PROTEIN KINASE 3"/>
    <property type="match status" value="1"/>
</dbReference>
<keyword evidence="4 14" id="KW-0812">Transmembrane</keyword>
<dbReference type="GO" id="GO:0004674">
    <property type="term" value="F:protein serine/threonine kinase activity"/>
    <property type="evidence" value="ECO:0007669"/>
    <property type="project" value="UniProtKB-KW"/>
</dbReference>
<evidence type="ECO:0000256" key="14">
    <source>
        <dbReference type="SAM" id="Phobius"/>
    </source>
</evidence>
<dbReference type="GO" id="GO:0006950">
    <property type="term" value="P:response to stress"/>
    <property type="evidence" value="ECO:0007669"/>
    <property type="project" value="UniProtKB-ARBA"/>
</dbReference>
<dbReference type="PROSITE" id="PS00108">
    <property type="entry name" value="PROTEIN_KINASE_ST"/>
    <property type="match status" value="1"/>
</dbReference>
<gene>
    <name evidence="18" type="ORF">CB5_LOCUS24340</name>
</gene>
<keyword evidence="8" id="KW-0418">Kinase</keyword>
<keyword evidence="9" id="KW-0067">ATP-binding</keyword>
<evidence type="ECO:0000256" key="10">
    <source>
        <dbReference type="ARBA" id="ARBA00022989"/>
    </source>
</evidence>
<evidence type="ECO:0000256" key="3">
    <source>
        <dbReference type="ARBA" id="ARBA00022679"/>
    </source>
</evidence>